<proteinExistence type="predicted"/>
<dbReference type="CDD" id="cd02440">
    <property type="entry name" value="AdoMet_MTases"/>
    <property type="match status" value="1"/>
</dbReference>
<dbReference type="AlphaFoldDB" id="A0A9P5CPY1"/>
<dbReference type="RefSeq" id="XP_040776627.1">
    <property type="nucleotide sequence ID" value="XM_040923324.1"/>
</dbReference>
<organism evidence="4 5">
    <name type="scientific">Cryphonectria parasitica (strain ATCC 38755 / EP155)</name>
    <dbReference type="NCBI Taxonomy" id="660469"/>
    <lineage>
        <taxon>Eukaryota</taxon>
        <taxon>Fungi</taxon>
        <taxon>Dikarya</taxon>
        <taxon>Ascomycota</taxon>
        <taxon>Pezizomycotina</taxon>
        <taxon>Sordariomycetes</taxon>
        <taxon>Sordariomycetidae</taxon>
        <taxon>Diaporthales</taxon>
        <taxon>Cryphonectriaceae</taxon>
        <taxon>Cryphonectria-Endothia species complex</taxon>
        <taxon>Cryphonectria</taxon>
    </lineage>
</organism>
<dbReference type="Gene3D" id="3.40.50.150">
    <property type="entry name" value="Vaccinia Virus protein VP39"/>
    <property type="match status" value="1"/>
</dbReference>
<comment type="caution">
    <text evidence="4">The sequence shown here is derived from an EMBL/GenBank/DDBJ whole genome shotgun (WGS) entry which is preliminary data.</text>
</comment>
<keyword evidence="1 4" id="KW-0489">Methyltransferase</keyword>
<dbReference type="PANTHER" id="PTHR43861">
    <property type="entry name" value="TRANS-ACONITATE 2-METHYLTRANSFERASE-RELATED"/>
    <property type="match status" value="1"/>
</dbReference>
<reference evidence="4" key="1">
    <citation type="journal article" date="2020" name="Phytopathology">
        <title>Genome sequence of the chestnut blight fungus Cryphonectria parasitica EP155: A fundamental resource for an archetypical invasive plant pathogen.</title>
        <authorList>
            <person name="Crouch J.A."/>
            <person name="Dawe A."/>
            <person name="Aerts A."/>
            <person name="Barry K."/>
            <person name="Churchill A.C.L."/>
            <person name="Grimwood J."/>
            <person name="Hillman B."/>
            <person name="Milgroom M.G."/>
            <person name="Pangilinan J."/>
            <person name="Smith M."/>
            <person name="Salamov A."/>
            <person name="Schmutz J."/>
            <person name="Yadav J."/>
            <person name="Grigoriev I.V."/>
            <person name="Nuss D."/>
        </authorList>
    </citation>
    <scope>NUCLEOTIDE SEQUENCE</scope>
    <source>
        <strain evidence="4">EP155</strain>
    </source>
</reference>
<evidence type="ECO:0000256" key="1">
    <source>
        <dbReference type="ARBA" id="ARBA00022603"/>
    </source>
</evidence>
<keyword evidence="2" id="KW-0808">Transferase</keyword>
<dbReference type="PANTHER" id="PTHR43861:SF1">
    <property type="entry name" value="TRANS-ACONITATE 2-METHYLTRANSFERASE"/>
    <property type="match status" value="1"/>
</dbReference>
<feature type="domain" description="Methyltransferase" evidence="3">
    <location>
        <begin position="46"/>
        <end position="152"/>
    </location>
</feature>
<evidence type="ECO:0000313" key="4">
    <source>
        <dbReference type="EMBL" id="KAF3765666.1"/>
    </source>
</evidence>
<sequence length="269" mass="29816">MTAPKTAEKYNSQASAYEAYIFHTPVGRLETELYLTALGDATGLTVLDLGGGTGLRARQAVERGAARVDVVDISSGMMRIGKDHAERSGLGDRIRWFEADVSQPLGASQEDLKQWEGRYDIVLANWVFDHASSREMLEGMWQNVAAFLRPGGRFLTVYLYNARIGNEATGDQYGILLKNFEQIPGGLKYWCVLGGNDPPMEFEATSMEVMYSGSTELFDKFELEGVRALKLEDTKTVQSDPQFWEPVVQRPFLKYVTAQKKAAPGGSGH</sequence>
<evidence type="ECO:0000259" key="3">
    <source>
        <dbReference type="Pfam" id="PF13649"/>
    </source>
</evidence>
<dbReference type="InterPro" id="IPR029063">
    <property type="entry name" value="SAM-dependent_MTases_sf"/>
</dbReference>
<keyword evidence="5" id="KW-1185">Reference proteome</keyword>
<evidence type="ECO:0000313" key="5">
    <source>
        <dbReference type="Proteomes" id="UP000803844"/>
    </source>
</evidence>
<dbReference type="GO" id="GO:0008168">
    <property type="term" value="F:methyltransferase activity"/>
    <property type="evidence" value="ECO:0007669"/>
    <property type="project" value="UniProtKB-KW"/>
</dbReference>
<accession>A0A9P5CPY1</accession>
<dbReference type="EMBL" id="MU032347">
    <property type="protein sequence ID" value="KAF3765666.1"/>
    <property type="molecule type" value="Genomic_DNA"/>
</dbReference>
<dbReference type="GO" id="GO:0032259">
    <property type="term" value="P:methylation"/>
    <property type="evidence" value="ECO:0007669"/>
    <property type="project" value="UniProtKB-KW"/>
</dbReference>
<protein>
    <submittedName>
        <fullName evidence="4">S-adenosyl-L-methionine-dependent methyltransferase</fullName>
    </submittedName>
</protein>
<dbReference type="GeneID" id="63840453"/>
<dbReference type="Pfam" id="PF13649">
    <property type="entry name" value="Methyltransf_25"/>
    <property type="match status" value="1"/>
</dbReference>
<evidence type="ECO:0000256" key="2">
    <source>
        <dbReference type="ARBA" id="ARBA00022679"/>
    </source>
</evidence>
<dbReference type="InterPro" id="IPR041698">
    <property type="entry name" value="Methyltransf_25"/>
</dbReference>
<dbReference type="SUPFAM" id="SSF53335">
    <property type="entry name" value="S-adenosyl-L-methionine-dependent methyltransferases"/>
    <property type="match status" value="1"/>
</dbReference>
<dbReference type="OrthoDB" id="3647at2759"/>
<name>A0A9P5CPY1_CRYP1</name>
<dbReference type="Proteomes" id="UP000803844">
    <property type="component" value="Unassembled WGS sequence"/>
</dbReference>
<gene>
    <name evidence="4" type="ORF">M406DRAFT_356010</name>
</gene>